<keyword evidence="13" id="KW-1185">Reference proteome</keyword>
<evidence type="ECO:0000256" key="2">
    <source>
        <dbReference type="ARBA" id="ARBA00001974"/>
    </source>
</evidence>
<reference evidence="12" key="1">
    <citation type="submission" date="2023-10" db="EMBL/GenBank/DDBJ databases">
        <authorList>
            <person name="Hackl T."/>
        </authorList>
    </citation>
    <scope>NUCLEOTIDE SEQUENCE</scope>
</reference>
<dbReference type="GO" id="GO:0160246">
    <property type="term" value="F:NADPH-iron-sulfur [2Fe-2S] protein oxidoreductase activity"/>
    <property type="evidence" value="ECO:0007669"/>
    <property type="project" value="InterPro"/>
</dbReference>
<comment type="caution">
    <text evidence="9">Lacks conserved residue(s) required for the propagation of feature annotation.</text>
</comment>
<protein>
    <recommendedName>
        <fullName evidence="9">NADPH-dependent diflavin oxidoreductase 1</fullName>
        <ecNumber evidence="9">1.18.1.-</ecNumber>
    </recommendedName>
    <alternativeName>
        <fullName evidence="9">NADPH-dependent FMN and FAD-containing oxidoreductase</fullName>
    </alternativeName>
</protein>
<evidence type="ECO:0000313" key="12">
    <source>
        <dbReference type="EMBL" id="CAJ2513535.1"/>
    </source>
</evidence>
<comment type="similarity">
    <text evidence="9">In the C-terminal section; belongs to the flavoprotein pyridine nucleotide cytochrome reductase family.</text>
</comment>
<comment type="cofactor">
    <cofactor evidence="1 9">
        <name>FMN</name>
        <dbReference type="ChEBI" id="CHEBI:58210"/>
    </cofactor>
</comment>
<feature type="region of interest" description="Disordered" evidence="10">
    <location>
        <begin position="214"/>
        <end position="256"/>
    </location>
</feature>
<dbReference type="GO" id="GO:0005739">
    <property type="term" value="C:mitochondrion"/>
    <property type="evidence" value="ECO:0007669"/>
    <property type="project" value="UniProtKB-SubCell"/>
</dbReference>
<dbReference type="InterPro" id="IPR023173">
    <property type="entry name" value="NADPH_Cyt_P450_Rdtase_alpha"/>
</dbReference>
<evidence type="ECO:0000256" key="9">
    <source>
        <dbReference type="HAMAP-Rule" id="MF_03178"/>
    </source>
</evidence>
<dbReference type="PROSITE" id="PS50902">
    <property type="entry name" value="FLAVODOXIN_LIKE"/>
    <property type="match status" value="1"/>
</dbReference>
<dbReference type="FunFam" id="3.40.50.360:FF:000034">
    <property type="entry name" value="NADPH-dependent diflavin oxidoreductase 1"/>
    <property type="match status" value="1"/>
</dbReference>
<dbReference type="Pfam" id="PF00667">
    <property type="entry name" value="FAD_binding_1"/>
    <property type="match status" value="1"/>
</dbReference>
<comment type="subunit">
    <text evidence="9">Interacts with DRE2; as part of the cytosolic iron-sulfur (Fe-S) protein assembly (CIA) machinery.</text>
</comment>
<evidence type="ECO:0000256" key="8">
    <source>
        <dbReference type="ARBA" id="ARBA00023002"/>
    </source>
</evidence>
<evidence type="ECO:0000256" key="3">
    <source>
        <dbReference type="ARBA" id="ARBA00022490"/>
    </source>
</evidence>
<dbReference type="Gene3D" id="3.40.50.360">
    <property type="match status" value="1"/>
</dbReference>
<feature type="compositionally biased region" description="Basic and acidic residues" evidence="10">
    <location>
        <begin position="10"/>
        <end position="25"/>
    </location>
</feature>
<dbReference type="PANTHER" id="PTHR19384">
    <property type="entry name" value="NITRIC OXIDE SYNTHASE-RELATED"/>
    <property type="match status" value="1"/>
</dbReference>
<organism evidence="12 13">
    <name type="scientific">Anthostomella pinea</name>
    <dbReference type="NCBI Taxonomy" id="933095"/>
    <lineage>
        <taxon>Eukaryota</taxon>
        <taxon>Fungi</taxon>
        <taxon>Dikarya</taxon>
        <taxon>Ascomycota</taxon>
        <taxon>Pezizomycotina</taxon>
        <taxon>Sordariomycetes</taxon>
        <taxon>Xylariomycetidae</taxon>
        <taxon>Xylariales</taxon>
        <taxon>Xylariaceae</taxon>
        <taxon>Anthostomella</taxon>
    </lineage>
</organism>
<comment type="similarity">
    <text evidence="9">In the N-terminal section; belongs to the flavodoxin family.</text>
</comment>
<dbReference type="InterPro" id="IPR008254">
    <property type="entry name" value="Flavodoxin/NO_synth"/>
</dbReference>
<dbReference type="GO" id="GO:0016651">
    <property type="term" value="F:oxidoreductase activity, acting on NAD(P)H"/>
    <property type="evidence" value="ECO:0007669"/>
    <property type="project" value="UniProtKB-UniRule"/>
</dbReference>
<dbReference type="GO" id="GO:0050661">
    <property type="term" value="F:NADP binding"/>
    <property type="evidence" value="ECO:0007669"/>
    <property type="project" value="UniProtKB-UniRule"/>
</dbReference>
<feature type="binding site" evidence="9">
    <location>
        <begin position="691"/>
        <end position="695"/>
    </location>
    <ligand>
        <name>NADP(+)</name>
        <dbReference type="ChEBI" id="CHEBI:58349"/>
    </ligand>
</feature>
<dbReference type="InterPro" id="IPR028879">
    <property type="entry name" value="NDOR1"/>
</dbReference>
<sequence>MPDLQAKMYESPEHSEDHALQDGHDEPLDSRRMLIAYGSETGNSQNLAVDLGRIAERLRFRTTVTEMNDVELGALSRYPLVIFVISTTGQGDIPSNAIKFWKSSLRKRLPQGCLGHVRFTTFGLGDSSYAKYNWAARKLHKRLEQLGAVEFFSRGEADERHDDGIDGAFLDWSNSLRTHLQTEHPLPDGISPIPSDVQLTPKFTIELLPTMECPDLTMSDNHDAKVVGKQPVSTPLPGRNKESGPKDAGQSRQDHPEPVLDRTAALFSHVDNPNHDLQFELQIERASIHSNSQLARLSEGTANAIPGGIDILDRPNVLRDDPIKYSLDDAGSRIQEPQPPLDLNPIPNAWRAIIEDNSRVTPDNHWQDVRLLTLNVTSRMVSTKKGEKEECVVTTPGDVVVIYPKNFPKDVHALIDLMGWGDVADKPFEHHTEYPEVNFGPPKNCHPMPLSTLRQLLLNNYDITSIPKRVFFEDIAFYTEDPTHQERLRDFSNPALSDEFYDYTSRPRRSILEVLQDFPTVQIPYQHIPSVFPVIRGREFSIASGGLLTLSVDKPDMTQIQLLVALIKYKTVLRKTRQGLCSRYLASLGRDTPINITIKERDWPEELLDKRNPLLAIGTGTGVAPIRSILWDRYDGGSCGEVVLFYGGRNRHADFHFKEDWESLEIRVITAFSRDPPEDQPEGHQKGPIKKTYVQDQIREHWKLVYTMLRKGAGVFVAGSSGKMPAAVRQALLDVMVRGAAVNIEEAKRIISSQITYYEDVWG</sequence>
<dbReference type="InterPro" id="IPR029039">
    <property type="entry name" value="Flavoprotein-like_sf"/>
</dbReference>
<evidence type="ECO:0000256" key="10">
    <source>
        <dbReference type="SAM" id="MobiDB-lite"/>
    </source>
</evidence>
<dbReference type="InterPro" id="IPR039261">
    <property type="entry name" value="FNR_nucleotide-bd"/>
</dbReference>
<comment type="function">
    <text evidence="9">NADPH-dependent reductase which is a central component of the cytosolic iron-sulfur (Fe-S) protein assembly (CIA) machinery. Transfers electrons from NADPH via its FAD and FMN prosthetic groups to the [2Fe-2S] cluster of DRE2, another key component of the CIA machinery. In turn, this reduced cluster provides electrons for assembly of cytosolic iron-sulfur cluster proteins. Positively controls H(2)O(2)-induced cell death.</text>
</comment>
<dbReference type="GO" id="GO:0010181">
    <property type="term" value="F:FMN binding"/>
    <property type="evidence" value="ECO:0007669"/>
    <property type="project" value="UniProtKB-UniRule"/>
</dbReference>
<comment type="catalytic activity">
    <reaction evidence="9">
        <text>2 oxidized [2Fe-2S]-[protein] + NADPH = 2 reduced [2Fe-2S]-[protein] + NADP(+) + H(+)</text>
        <dbReference type="Rhea" id="RHEA:67716"/>
        <dbReference type="Rhea" id="RHEA-COMP:17327"/>
        <dbReference type="Rhea" id="RHEA-COMP:17328"/>
        <dbReference type="ChEBI" id="CHEBI:15378"/>
        <dbReference type="ChEBI" id="CHEBI:33737"/>
        <dbReference type="ChEBI" id="CHEBI:33738"/>
        <dbReference type="ChEBI" id="CHEBI:57783"/>
        <dbReference type="ChEBI" id="CHEBI:58349"/>
    </reaction>
</comment>
<feature type="binding site" evidence="9">
    <location>
        <position position="508"/>
    </location>
    <ligand>
        <name>FAD</name>
        <dbReference type="ChEBI" id="CHEBI:57692"/>
    </ligand>
</feature>
<dbReference type="InterPro" id="IPR001433">
    <property type="entry name" value="OxRdtase_FAD/NAD-bd"/>
</dbReference>
<feature type="binding site" evidence="9">
    <location>
        <begin position="538"/>
        <end position="541"/>
    </location>
    <ligand>
        <name>FAD</name>
        <dbReference type="ChEBI" id="CHEBI:57692"/>
    </ligand>
</feature>
<dbReference type="GO" id="GO:0050660">
    <property type="term" value="F:flavin adenine dinucleotide binding"/>
    <property type="evidence" value="ECO:0007669"/>
    <property type="project" value="UniProtKB-UniRule"/>
</dbReference>
<keyword evidence="6 9" id="KW-0274">FAD</keyword>
<dbReference type="InterPro" id="IPR003097">
    <property type="entry name" value="CysJ-like_FAD-binding"/>
</dbReference>
<keyword evidence="9" id="KW-0496">Mitochondrion</keyword>
<keyword evidence="7 9" id="KW-0521">NADP</keyword>
<dbReference type="SUPFAM" id="SSF52218">
    <property type="entry name" value="Flavoproteins"/>
    <property type="match status" value="1"/>
</dbReference>
<feature type="region of interest" description="Disordered" evidence="10">
    <location>
        <begin position="1"/>
        <end position="25"/>
    </location>
</feature>
<dbReference type="Gene3D" id="3.40.50.80">
    <property type="entry name" value="Nucleotide-binding domain of ferredoxin-NADP reductase (FNR) module"/>
    <property type="match status" value="1"/>
</dbReference>
<keyword evidence="8 9" id="KW-0560">Oxidoreductase</keyword>
<dbReference type="HAMAP" id="MF_03178">
    <property type="entry name" value="NDOR1"/>
    <property type="match status" value="1"/>
</dbReference>
<dbReference type="PRINTS" id="PR00371">
    <property type="entry name" value="FPNCR"/>
</dbReference>
<feature type="binding site" evidence="9">
    <location>
        <position position="762"/>
    </location>
    <ligand>
        <name>FAD</name>
        <dbReference type="ChEBI" id="CHEBI:57692"/>
    </ligand>
</feature>
<dbReference type="Proteomes" id="UP001295740">
    <property type="component" value="Unassembled WGS sequence"/>
</dbReference>
<proteinExistence type="inferred from homology"/>
<accession>A0AAI8YQJ2</accession>
<feature type="binding site" evidence="9">
    <location>
        <begin position="124"/>
        <end position="133"/>
    </location>
    <ligand>
        <name>FMN</name>
        <dbReference type="ChEBI" id="CHEBI:58210"/>
    </ligand>
</feature>
<dbReference type="EC" id="1.18.1.-" evidence="9"/>
<name>A0AAI8YQJ2_9PEZI</name>
<dbReference type="Gene3D" id="1.20.990.10">
    <property type="entry name" value="NADPH-cytochrome p450 Reductase, Chain A, domain 3"/>
    <property type="match status" value="1"/>
</dbReference>
<dbReference type="GO" id="GO:0005829">
    <property type="term" value="C:cytosol"/>
    <property type="evidence" value="ECO:0007669"/>
    <property type="project" value="TreeGrafter"/>
</dbReference>
<feature type="binding site" evidence="9">
    <location>
        <begin position="673"/>
        <end position="674"/>
    </location>
    <ligand>
        <name>NADP(+)</name>
        <dbReference type="ChEBI" id="CHEBI:58349"/>
    </ligand>
</feature>
<dbReference type="InterPro" id="IPR001094">
    <property type="entry name" value="Flavdoxin-like"/>
</dbReference>
<feature type="binding site" evidence="9">
    <location>
        <begin position="86"/>
        <end position="89"/>
    </location>
    <ligand>
        <name>FMN</name>
        <dbReference type="ChEBI" id="CHEBI:58210"/>
    </ligand>
</feature>
<dbReference type="Pfam" id="PF00175">
    <property type="entry name" value="NAD_binding_1"/>
    <property type="match status" value="1"/>
</dbReference>
<evidence type="ECO:0000256" key="4">
    <source>
        <dbReference type="ARBA" id="ARBA00022630"/>
    </source>
</evidence>
<comment type="subcellular location">
    <subcellularLocation>
        <location evidence="9">Cytoplasm</location>
    </subcellularLocation>
    <subcellularLocation>
        <location evidence="9">Mitochondrion</location>
    </subcellularLocation>
    <text evidence="9">Relocalizes to mitochondria after H(2)O(2) exposure.</text>
</comment>
<feature type="binding site" evidence="9">
    <location>
        <position position="621"/>
    </location>
    <ligand>
        <name>NADP(+)</name>
        <dbReference type="ChEBI" id="CHEBI:58349"/>
    </ligand>
</feature>
<dbReference type="EMBL" id="CAUWAG010000020">
    <property type="protein sequence ID" value="CAJ2513535.1"/>
    <property type="molecule type" value="Genomic_DNA"/>
</dbReference>
<dbReference type="Gene3D" id="2.40.30.10">
    <property type="entry name" value="Translation factors"/>
    <property type="match status" value="1"/>
</dbReference>
<comment type="caution">
    <text evidence="12">The sequence shown here is derived from an EMBL/GenBank/DDBJ whole genome shotgun (WGS) entry which is preliminary data.</text>
</comment>
<dbReference type="PANTHER" id="PTHR19384:SF10">
    <property type="entry name" value="NADPH-DEPENDENT DIFLAVIN OXIDOREDUCTASE 1"/>
    <property type="match status" value="1"/>
</dbReference>
<evidence type="ECO:0000259" key="11">
    <source>
        <dbReference type="PROSITE" id="PS50902"/>
    </source>
</evidence>
<dbReference type="SUPFAM" id="SSF63380">
    <property type="entry name" value="Riboflavin synthase domain-like"/>
    <property type="match status" value="1"/>
</dbReference>
<feature type="binding site" evidence="9">
    <location>
        <position position="159"/>
    </location>
    <ligand>
        <name>FMN</name>
        <dbReference type="ChEBI" id="CHEBI:58210"/>
    </ligand>
</feature>
<comment type="cofactor">
    <cofactor evidence="2 9">
        <name>FAD</name>
        <dbReference type="ChEBI" id="CHEBI:57692"/>
    </cofactor>
</comment>
<comment type="similarity">
    <text evidence="9">Belongs to the NADPH-dependent diflavin oxidoreductase NDOR1 family.</text>
</comment>
<keyword evidence="3 9" id="KW-0963">Cytoplasm</keyword>
<dbReference type="AlphaFoldDB" id="A0AAI8YQJ2"/>
<evidence type="ECO:0000256" key="6">
    <source>
        <dbReference type="ARBA" id="ARBA00022827"/>
    </source>
</evidence>
<dbReference type="Pfam" id="PF00258">
    <property type="entry name" value="Flavodoxin_1"/>
    <property type="match status" value="1"/>
</dbReference>
<dbReference type="InterPro" id="IPR001709">
    <property type="entry name" value="Flavoprot_Pyr_Nucl_cyt_Rdtase"/>
</dbReference>
<evidence type="ECO:0000313" key="13">
    <source>
        <dbReference type="Proteomes" id="UP001295740"/>
    </source>
</evidence>
<gene>
    <name evidence="9" type="primary">TAH18</name>
    <name evidence="12" type="ORF">KHLLAP_LOCUS14003</name>
</gene>
<feature type="binding site" evidence="9">
    <location>
        <begin position="579"/>
        <end position="582"/>
    </location>
    <ligand>
        <name>FAD</name>
        <dbReference type="ChEBI" id="CHEBI:57692"/>
    </ligand>
</feature>
<evidence type="ECO:0000256" key="7">
    <source>
        <dbReference type="ARBA" id="ARBA00022857"/>
    </source>
</evidence>
<dbReference type="GO" id="GO:0016226">
    <property type="term" value="P:iron-sulfur cluster assembly"/>
    <property type="evidence" value="ECO:0007669"/>
    <property type="project" value="UniProtKB-UniRule"/>
</dbReference>
<feature type="binding site" evidence="9">
    <location>
        <begin position="39"/>
        <end position="44"/>
    </location>
    <ligand>
        <name>FMN</name>
        <dbReference type="ChEBI" id="CHEBI:58210"/>
    </ligand>
</feature>
<feature type="domain" description="Flavodoxin-like" evidence="11">
    <location>
        <begin position="33"/>
        <end position="177"/>
    </location>
</feature>
<keyword evidence="5 9" id="KW-0288">FMN</keyword>
<dbReference type="InterPro" id="IPR017938">
    <property type="entry name" value="Riboflavin_synthase-like_b-brl"/>
</dbReference>
<dbReference type="PRINTS" id="PR00369">
    <property type="entry name" value="FLAVODOXIN"/>
</dbReference>
<keyword evidence="4 9" id="KW-0285">Flavoprotein</keyword>
<dbReference type="SUPFAM" id="SSF52343">
    <property type="entry name" value="Ferredoxin reductase-like, C-terminal NADP-linked domain"/>
    <property type="match status" value="1"/>
</dbReference>
<evidence type="ECO:0000256" key="1">
    <source>
        <dbReference type="ARBA" id="ARBA00001917"/>
    </source>
</evidence>
<evidence type="ECO:0000256" key="5">
    <source>
        <dbReference type="ARBA" id="ARBA00022643"/>
    </source>
</evidence>